<accession>A0A3T0IGL3</accession>
<dbReference type="Proteomes" id="UP000287416">
    <property type="component" value="Segment"/>
</dbReference>
<reference evidence="3 4" key="1">
    <citation type="submission" date="2018-12" db="EMBL/GenBank/DDBJ databases">
        <title>Successful treatment of antibiotic resistant microbial bone infection with bacteriophages.</title>
        <authorList>
            <person name="Nir-Paz R."/>
            <person name="Gelman D."/>
            <person name="Khouri A."/>
            <person name="Sisson B.M."/>
            <person name="Fackler J."/>
            <person name="Oren S.A."/>
            <person name="Khalifa L."/>
            <person name="Rimon A."/>
            <person name="Glazer S.C."/>
            <person name="Moses A.E."/>
            <person name="Yoram W."/>
            <person name="Schooley R.T."/>
            <person name="Hazan R."/>
        </authorList>
    </citation>
    <scope>NUCLEOTIDE SEQUENCE [LARGE SCALE GENOMIC DNA]</scope>
</reference>
<dbReference type="EMBL" id="MK278860">
    <property type="protein sequence ID" value="AZU98544.1"/>
    <property type="molecule type" value="Genomic_DNA"/>
</dbReference>
<dbReference type="Gene3D" id="3.90.1340.10">
    <property type="entry name" value="Phage tail collar domain"/>
    <property type="match status" value="1"/>
</dbReference>
<name>A0A3T0IGL3_9CAUD</name>
<evidence type="ECO:0000313" key="4">
    <source>
        <dbReference type="Proteomes" id="UP000287416"/>
    </source>
</evidence>
<evidence type="ECO:0008006" key="5">
    <source>
        <dbReference type="Google" id="ProtNLM"/>
    </source>
</evidence>
<feature type="domain" description="Phage tail collar" evidence="1">
    <location>
        <begin position="324"/>
        <end position="381"/>
    </location>
</feature>
<dbReference type="Pfam" id="PF14928">
    <property type="entry name" value="S_tail_recep_bd"/>
    <property type="match status" value="1"/>
</dbReference>
<sequence length="508" mass="53811">MAFTPLNNTYKHIADDAKYISFDPVGTNFPSTVKDVQSALKLTSPTAYATTTQSGVVTLATRDEVLAGTDNKKVVTPYTLSERLKFPDATTTVKGLVTLATNDEANTGTLTINKAINPASLKYTLDQWWKKFSSETAYGVIKLSTQQAAQAGVDDSTAMTPLKVKQAIAAATANIPQPTTATETAPGLVQLATIGQAQAGTLRDGYAVSPYTLQRITGSLTTRGMVQAATLAQANVGTDDSLYISAKGFKTYNANASNYGTVKLTDTPGAIGPGLVLSSTAKVLSTISTGVQTVTGEVNFTGTLKYKSSPVSSEQFVRDSIPIGSVQMWLGTTAPAGGLWAICDGGAESRAARPDLFAVIGYRFGGSGDVFYRPDMRGLFVRGAGVGKDIQNATGTDEFGKPKLGNNAFGAGVGEVQPQQIREHQHVTPFGEAYTGGSRWPWGRTTLAGKFGSNGGEDWDNYYPFSNNGREIEDAAIRTSYTTVNSKDLIGGESRPWNMSVNYIIKVA</sequence>
<protein>
    <recommendedName>
        <fullName evidence="5">Short tail fibers protein</fullName>
    </recommendedName>
</protein>
<proteinExistence type="predicted"/>
<organism evidence="3 4">
    <name type="scientific">Acinetobacter phage AbTZA1</name>
    <dbReference type="NCBI Taxonomy" id="2500827"/>
    <lineage>
        <taxon>Viruses</taxon>
        <taxon>Duplodnaviria</taxon>
        <taxon>Heunggongvirae</taxon>
        <taxon>Uroviricota</taxon>
        <taxon>Caudoviricetes</taxon>
        <taxon>Pantevenvirales</taxon>
        <taxon>Straboviridae</taxon>
        <taxon>Twarogvirinae</taxon>
        <taxon>Hadassahvirus</taxon>
        <taxon>Hadassahvirus azbtza1</taxon>
    </lineage>
</organism>
<dbReference type="GO" id="GO:0046872">
    <property type="term" value="F:metal ion binding"/>
    <property type="evidence" value="ECO:0007669"/>
    <property type="project" value="InterPro"/>
</dbReference>
<evidence type="ECO:0000259" key="2">
    <source>
        <dbReference type="Pfam" id="PF14928"/>
    </source>
</evidence>
<dbReference type="InterPro" id="IPR037053">
    <property type="entry name" value="Phage_tail_collar_dom_sf"/>
</dbReference>
<evidence type="ECO:0000313" key="3">
    <source>
        <dbReference type="EMBL" id="AZU98544.1"/>
    </source>
</evidence>
<feature type="domain" description="Short tail fibre protein C-terminal" evidence="2">
    <location>
        <begin position="413"/>
        <end position="507"/>
    </location>
</feature>
<dbReference type="InterPro" id="IPR011083">
    <property type="entry name" value="Phage_tail_collar_dom"/>
</dbReference>
<dbReference type="KEGG" id="vg:55811544"/>
<dbReference type="GeneID" id="55811544"/>
<evidence type="ECO:0000259" key="1">
    <source>
        <dbReference type="Pfam" id="PF07484"/>
    </source>
</evidence>
<dbReference type="InterPro" id="IPR044916">
    <property type="entry name" value="Short_tail_fibre_C_sf"/>
</dbReference>
<dbReference type="Gene3D" id="4.10.1070.10">
    <property type="entry name" value="receptor-binding domain of the bacteriophage t4 short tail fibre, domain 2"/>
    <property type="match status" value="1"/>
</dbReference>
<dbReference type="InterPro" id="IPR027448">
    <property type="entry name" value="Short_tail_fibre_C"/>
</dbReference>
<dbReference type="RefSeq" id="YP_009882248.1">
    <property type="nucleotide sequence ID" value="NC_049445.1"/>
</dbReference>
<dbReference type="Pfam" id="PF07484">
    <property type="entry name" value="Collar"/>
    <property type="match status" value="1"/>
</dbReference>
<dbReference type="SUPFAM" id="SSF88874">
    <property type="entry name" value="Receptor-binding domain of short tail fibre protein gp12"/>
    <property type="match status" value="1"/>
</dbReference>
<keyword evidence="4" id="KW-1185">Reference proteome</keyword>